<dbReference type="PRINTS" id="PR00503">
    <property type="entry name" value="BROMODOMAIN"/>
</dbReference>
<gene>
    <name evidence="8" type="ORF">K2173_002558</name>
</gene>
<dbReference type="Pfam" id="PF00439">
    <property type="entry name" value="Bromodomain"/>
    <property type="match status" value="1"/>
</dbReference>
<evidence type="ECO:0000256" key="2">
    <source>
        <dbReference type="ARBA" id="ARBA00023117"/>
    </source>
</evidence>
<protein>
    <submittedName>
        <fullName evidence="8">Uncharacterized protein</fullName>
    </submittedName>
</protein>
<keyword evidence="1" id="KW-0805">Transcription regulation</keyword>
<feature type="domain" description="Bromo" evidence="6">
    <location>
        <begin position="227"/>
        <end position="299"/>
    </location>
</feature>
<keyword evidence="9" id="KW-1185">Reference proteome</keyword>
<proteinExistence type="predicted"/>
<evidence type="ECO:0000313" key="8">
    <source>
        <dbReference type="EMBL" id="KAJ8769354.1"/>
    </source>
</evidence>
<dbReference type="InterPro" id="IPR027353">
    <property type="entry name" value="NET_dom"/>
</dbReference>
<feature type="region of interest" description="Disordered" evidence="5">
    <location>
        <begin position="509"/>
        <end position="562"/>
    </location>
</feature>
<dbReference type="AlphaFoldDB" id="A0AAV8TTG0"/>
<feature type="compositionally biased region" description="Low complexity" evidence="5">
    <location>
        <begin position="513"/>
        <end position="543"/>
    </location>
</feature>
<dbReference type="Proteomes" id="UP001159364">
    <property type="component" value="Linkage Group LG03"/>
</dbReference>
<keyword evidence="3" id="KW-0804">Transcription</keyword>
<dbReference type="Gene3D" id="1.20.1270.220">
    <property type="match status" value="1"/>
</dbReference>
<comment type="caution">
    <text evidence="8">The sequence shown here is derived from an EMBL/GenBank/DDBJ whole genome shotgun (WGS) entry which is preliminary data.</text>
</comment>
<sequence>MASAVLGSRNEPYWGDHKVYVRKYGAVSAAGGVDSGNASFFRASSGQKLIPKPVSNSGMFVNNHDPSSNLHFRRRKPSPPAEKFARGGFNGLVDQTSRGGYVTYNLGACSKRELKELKRRLVSELEQVRVVKARLESLKMEPRPVHPVAHFSPSCPPPNGPFNTKQLRATPKSADNKIKVSGHVYKRSNPFLAGPDPKRMVTGFDPLTEKVTSSMMRRCGQILMKLMKLKISWVFNKPVDTVGLGLFDYHQIIQKPMDLGTVKLNLVKHVYKSPLEFAADVRLTFDNAMTYNPKEHEVHLMARQLLAKFNEMFDPAYKKFEAEQYRISGSNQSLTQPTPVLVNPIQVQQVPERPPAPVQVVVEPRLGKLPKPKAKDPNKREMTYAEKAKLGKELEDLPQDKMTQVLYIVRKRNGCLYQDGDEVELDMEVLDTETLWELDRLVCNYKKMMSKIRRQGLIQNHITPAHISQASDIEKVDVEHKVMEENVDIGEDIPFENYPPVEIEKDVDIGCASGKSSGSSGSSSSSDSSSSSGSDSGSSSGNDSDADSVRSPYIEANKVSVT</sequence>
<dbReference type="PROSITE" id="PS51525">
    <property type="entry name" value="NET"/>
    <property type="match status" value="1"/>
</dbReference>
<dbReference type="InterPro" id="IPR001487">
    <property type="entry name" value="Bromodomain"/>
</dbReference>
<dbReference type="EMBL" id="JAIWQS010000003">
    <property type="protein sequence ID" value="KAJ8769354.1"/>
    <property type="molecule type" value="Genomic_DNA"/>
</dbReference>
<evidence type="ECO:0000259" key="6">
    <source>
        <dbReference type="PROSITE" id="PS50014"/>
    </source>
</evidence>
<name>A0AAV8TTG0_9ROSI</name>
<feature type="domain" description="NET" evidence="7">
    <location>
        <begin position="372"/>
        <end position="453"/>
    </location>
</feature>
<evidence type="ECO:0000256" key="5">
    <source>
        <dbReference type="SAM" id="MobiDB-lite"/>
    </source>
</evidence>
<keyword evidence="2 4" id="KW-0103">Bromodomain</keyword>
<dbReference type="InterPro" id="IPR038336">
    <property type="entry name" value="NET_sf"/>
</dbReference>
<evidence type="ECO:0000256" key="3">
    <source>
        <dbReference type="ARBA" id="ARBA00023163"/>
    </source>
</evidence>
<dbReference type="SUPFAM" id="SSF47370">
    <property type="entry name" value="Bromodomain"/>
    <property type="match status" value="1"/>
</dbReference>
<reference evidence="8 9" key="1">
    <citation type="submission" date="2021-09" db="EMBL/GenBank/DDBJ databases">
        <title>Genomic insights and catalytic innovation underlie evolution of tropane alkaloids biosynthesis.</title>
        <authorList>
            <person name="Wang Y.-J."/>
            <person name="Tian T."/>
            <person name="Huang J.-P."/>
            <person name="Huang S.-X."/>
        </authorList>
    </citation>
    <scope>NUCLEOTIDE SEQUENCE [LARGE SCALE GENOMIC DNA]</scope>
    <source>
        <strain evidence="8">KIB-2018</strain>
        <tissue evidence="8">Leaf</tissue>
    </source>
</reference>
<accession>A0AAV8TTG0</accession>
<dbReference type="PANTHER" id="PTHR45926">
    <property type="entry name" value="OSJNBA0053K19.4 PROTEIN"/>
    <property type="match status" value="1"/>
</dbReference>
<dbReference type="Pfam" id="PF17035">
    <property type="entry name" value="BET"/>
    <property type="match status" value="1"/>
</dbReference>
<organism evidence="8 9">
    <name type="scientific">Erythroxylum novogranatense</name>
    <dbReference type="NCBI Taxonomy" id="1862640"/>
    <lineage>
        <taxon>Eukaryota</taxon>
        <taxon>Viridiplantae</taxon>
        <taxon>Streptophyta</taxon>
        <taxon>Embryophyta</taxon>
        <taxon>Tracheophyta</taxon>
        <taxon>Spermatophyta</taxon>
        <taxon>Magnoliopsida</taxon>
        <taxon>eudicotyledons</taxon>
        <taxon>Gunneridae</taxon>
        <taxon>Pentapetalae</taxon>
        <taxon>rosids</taxon>
        <taxon>fabids</taxon>
        <taxon>Malpighiales</taxon>
        <taxon>Erythroxylaceae</taxon>
        <taxon>Erythroxylum</taxon>
    </lineage>
</organism>
<evidence type="ECO:0000313" key="9">
    <source>
        <dbReference type="Proteomes" id="UP001159364"/>
    </source>
</evidence>
<dbReference type="Gene3D" id="1.20.920.10">
    <property type="entry name" value="Bromodomain-like"/>
    <property type="match status" value="1"/>
</dbReference>
<dbReference type="SMART" id="SM00297">
    <property type="entry name" value="BROMO"/>
    <property type="match status" value="1"/>
</dbReference>
<evidence type="ECO:0000256" key="1">
    <source>
        <dbReference type="ARBA" id="ARBA00023015"/>
    </source>
</evidence>
<evidence type="ECO:0000256" key="4">
    <source>
        <dbReference type="PROSITE-ProRule" id="PRU00035"/>
    </source>
</evidence>
<evidence type="ECO:0000259" key="7">
    <source>
        <dbReference type="PROSITE" id="PS51525"/>
    </source>
</evidence>
<dbReference type="InterPro" id="IPR036427">
    <property type="entry name" value="Bromodomain-like_sf"/>
</dbReference>
<dbReference type="PROSITE" id="PS50014">
    <property type="entry name" value="BROMODOMAIN_2"/>
    <property type="match status" value="1"/>
</dbReference>